<dbReference type="GO" id="GO:0005829">
    <property type="term" value="C:cytosol"/>
    <property type="evidence" value="ECO:0007669"/>
    <property type="project" value="TreeGrafter"/>
</dbReference>
<dbReference type="Proteomes" id="UP000198896">
    <property type="component" value="Unassembled WGS sequence"/>
</dbReference>
<dbReference type="SUPFAM" id="SSF51197">
    <property type="entry name" value="Clavaminate synthase-like"/>
    <property type="match status" value="1"/>
</dbReference>
<dbReference type="STRING" id="1123323.SAMN05216245_10779"/>
<proteinExistence type="predicted"/>
<dbReference type="InterPro" id="IPR037012">
    <property type="entry name" value="NanQ/TabA/YiaL_sf"/>
</dbReference>
<dbReference type="Gene3D" id="2.60.120.370">
    <property type="entry name" value="YhcH/YjgK/YiaL"/>
    <property type="match status" value="1"/>
</dbReference>
<dbReference type="AlphaFoldDB" id="A0A1I2AXT3"/>
<keyword evidence="2" id="KW-1185">Reference proteome</keyword>
<dbReference type="NCBIfam" id="TIGR00022">
    <property type="entry name" value="YhcH/YjgK/YiaL family protein"/>
    <property type="match status" value="1"/>
</dbReference>
<accession>A0A1I2AXT3</accession>
<dbReference type="RefSeq" id="WP_177205946.1">
    <property type="nucleotide sequence ID" value="NZ_FONL01000007.1"/>
</dbReference>
<evidence type="ECO:0000313" key="2">
    <source>
        <dbReference type="Proteomes" id="UP000198896"/>
    </source>
</evidence>
<sequence>MIAGNKKDIAKLLPYVSERLGKALRYIVETDFTNVENGKYDLDGDKVFVQINRYTTEAKDSKKPESHVAYIDVQYLGEGTEKIYYTAKADTHKVIEDYAAERDLLFYADAGERDSVTLGDGVFAIFFPWELHRPGCHAVHGGCNVQKIVVKVLAEN</sequence>
<dbReference type="PANTHER" id="PTHR34986">
    <property type="entry name" value="EVOLVED BETA-GALACTOSIDASE SUBUNIT BETA"/>
    <property type="match status" value="1"/>
</dbReference>
<protein>
    <submittedName>
        <fullName evidence="1">Biofilm protein TabA</fullName>
    </submittedName>
</protein>
<reference evidence="1 2" key="1">
    <citation type="submission" date="2016-10" db="EMBL/GenBank/DDBJ databases">
        <authorList>
            <person name="de Groot N.N."/>
        </authorList>
    </citation>
    <scope>NUCLEOTIDE SEQUENCE [LARGE SCALE GENOMIC DNA]</scope>
    <source>
        <strain evidence="1 2">DSM 9236</strain>
    </source>
</reference>
<dbReference type="PANTHER" id="PTHR34986:SF1">
    <property type="entry name" value="PROTEIN YIAL"/>
    <property type="match status" value="1"/>
</dbReference>
<name>A0A1I2AXT3_9FIRM</name>
<dbReference type="Pfam" id="PF04074">
    <property type="entry name" value="DUF386"/>
    <property type="match status" value="1"/>
</dbReference>
<evidence type="ECO:0000313" key="1">
    <source>
        <dbReference type="EMBL" id="SFE48712.1"/>
    </source>
</evidence>
<dbReference type="InterPro" id="IPR004375">
    <property type="entry name" value="NanQ/TabA/YiaL"/>
</dbReference>
<gene>
    <name evidence="1" type="ORF">SAMN05216245_10779</name>
</gene>
<organism evidence="1 2">
    <name type="scientific">Succiniclasticum ruminis DSM 9236</name>
    <dbReference type="NCBI Taxonomy" id="1123323"/>
    <lineage>
        <taxon>Bacteria</taxon>
        <taxon>Bacillati</taxon>
        <taxon>Bacillota</taxon>
        <taxon>Negativicutes</taxon>
        <taxon>Acidaminococcales</taxon>
        <taxon>Acidaminococcaceae</taxon>
        <taxon>Succiniclasticum</taxon>
    </lineage>
</organism>
<dbReference type="EMBL" id="FONL01000007">
    <property type="protein sequence ID" value="SFE48712.1"/>
    <property type="molecule type" value="Genomic_DNA"/>
</dbReference>